<organism evidence="3">
    <name type="scientific">marine sediment metagenome</name>
    <dbReference type="NCBI Taxonomy" id="412755"/>
    <lineage>
        <taxon>unclassified sequences</taxon>
        <taxon>metagenomes</taxon>
        <taxon>ecological metagenomes</taxon>
    </lineage>
</organism>
<evidence type="ECO:0000256" key="1">
    <source>
        <dbReference type="SAM" id="Coils"/>
    </source>
</evidence>
<evidence type="ECO:0000259" key="2">
    <source>
        <dbReference type="Pfam" id="PF07693"/>
    </source>
</evidence>
<feature type="domain" description="KAP NTPase" evidence="2">
    <location>
        <begin position="23"/>
        <end position="317"/>
    </location>
</feature>
<comment type="caution">
    <text evidence="3">The sequence shown here is derived from an EMBL/GenBank/DDBJ whole genome shotgun (WGS) entry which is preliminary data.</text>
</comment>
<dbReference type="EMBL" id="LAZR01000063">
    <property type="protein sequence ID" value="KKN96573.1"/>
    <property type="molecule type" value="Genomic_DNA"/>
</dbReference>
<sequence>MGFKELSIEVESNRFLKHLDIVDNTRIIFSGIFGIGKTYFLNKLFESKTEEYETIRINPVNYTVSQNSDIFELIKFDIGFQLFSKNLNFEKFEINKEIAGEYFLLNHYKEIIQLLISNLSKIDRRIGAVVSSINQLNEKIEEYKENIETNEQKELEEFLKVFANKKGTSREENSITELLNKLITSLKQNNPNKKIVLIIDDLDRVDPEHIFIILNIFSAHLDFYDHIGENKFGFDKIILVCDINNIRGIFHSKYGSNIDFSGYIDKFYTHDIFEYNFTNIISQNLGKFLESIKVSADNGNQITFKNHNGYFVSELKFILTHLIKAHCLSMRSLINFLKSDLNISQTNIKIDKFGSHNINSNYTDIFLIFKILSKIMNGEHNFLMALDKLIRYKPAIHFFDRKQYSDVSLGNLVMLADFKNSNLFPGEEKYIYKIKDFNISISYEINYTSGRYGIIGKMLRVMDYDGDIEATSYDYNSRYLKTQIPYFQIAKNAFHNCRYILQEDS</sequence>
<dbReference type="InterPro" id="IPR027417">
    <property type="entry name" value="P-loop_NTPase"/>
</dbReference>
<dbReference type="SUPFAM" id="SSF52540">
    <property type="entry name" value="P-loop containing nucleoside triphosphate hydrolases"/>
    <property type="match status" value="1"/>
</dbReference>
<dbReference type="Pfam" id="PF07693">
    <property type="entry name" value="KAP_NTPase"/>
    <property type="match status" value="1"/>
</dbReference>
<gene>
    <name evidence="3" type="ORF">LCGC14_0166190</name>
</gene>
<evidence type="ECO:0000313" key="3">
    <source>
        <dbReference type="EMBL" id="KKN96573.1"/>
    </source>
</evidence>
<accession>A0A0F9XW51</accession>
<proteinExistence type="predicted"/>
<reference evidence="3" key="1">
    <citation type="journal article" date="2015" name="Nature">
        <title>Complex archaea that bridge the gap between prokaryotes and eukaryotes.</title>
        <authorList>
            <person name="Spang A."/>
            <person name="Saw J.H."/>
            <person name="Jorgensen S.L."/>
            <person name="Zaremba-Niedzwiedzka K."/>
            <person name="Martijn J."/>
            <person name="Lind A.E."/>
            <person name="van Eijk R."/>
            <person name="Schleper C."/>
            <person name="Guy L."/>
            <person name="Ettema T.J."/>
        </authorList>
    </citation>
    <scope>NUCLEOTIDE SEQUENCE</scope>
</reference>
<protein>
    <recommendedName>
        <fullName evidence="2">KAP NTPase domain-containing protein</fullName>
    </recommendedName>
</protein>
<dbReference type="InterPro" id="IPR011646">
    <property type="entry name" value="KAP_P-loop"/>
</dbReference>
<dbReference type="AlphaFoldDB" id="A0A0F9XW51"/>
<keyword evidence="1" id="KW-0175">Coiled coil</keyword>
<feature type="coiled-coil region" evidence="1">
    <location>
        <begin position="126"/>
        <end position="156"/>
    </location>
</feature>
<name>A0A0F9XW51_9ZZZZ</name>